<feature type="region of interest" description="Disordered" evidence="1">
    <location>
        <begin position="44"/>
        <end position="63"/>
    </location>
</feature>
<dbReference type="GeneID" id="95601228"/>
<accession>A0ABY6QX53</accession>
<evidence type="ECO:0000313" key="3">
    <source>
        <dbReference type="Proteomes" id="UP001164506"/>
    </source>
</evidence>
<dbReference type="Proteomes" id="UP001164506">
    <property type="component" value="Chromosome"/>
</dbReference>
<evidence type="ECO:0000256" key="1">
    <source>
        <dbReference type="SAM" id="MobiDB-lite"/>
    </source>
</evidence>
<reference evidence="2" key="1">
    <citation type="submission" date="2021-09" db="EMBL/GenBank/DDBJ databases">
        <title>Complete genome sequence and metabolic characterization of Streptomyces tanashiensis DSM 731 the producer of antibacterial Kalafungin and diverse secondary metabolites.</title>
        <authorList>
            <person name="Abbasi M.N."/>
            <person name="Anwar M.N."/>
            <person name="Alam K."/>
            <person name="Shoaib M."/>
            <person name="Lin Z."/>
            <person name="Hayat M."/>
            <person name="Ali M.I."/>
            <person name="Malik H.M.T."/>
            <person name="Ahmed I."/>
            <person name="Li A."/>
            <person name="Hailong Wang H."/>
            <person name="Zhang Y."/>
        </authorList>
    </citation>
    <scope>NUCLEOTIDE SEQUENCE</scope>
    <source>
        <strain evidence="2">Kala</strain>
    </source>
</reference>
<keyword evidence="3" id="KW-1185">Reference proteome</keyword>
<protein>
    <submittedName>
        <fullName evidence="2">Uncharacterized protein</fullName>
    </submittedName>
</protein>
<gene>
    <name evidence="2" type="ORF">LDH80_17300</name>
</gene>
<sequence>MNAARAIHATHRHGPAAAKTGLPAEGGTRSVVAVKVVTLRDAFAVPASGESPRDATGPYGPAA</sequence>
<name>A0ABY6QX53_9ACTN</name>
<evidence type="ECO:0000313" key="2">
    <source>
        <dbReference type="EMBL" id="UZX22380.1"/>
    </source>
</evidence>
<proteinExistence type="predicted"/>
<feature type="region of interest" description="Disordered" evidence="1">
    <location>
        <begin position="1"/>
        <end position="24"/>
    </location>
</feature>
<dbReference type="EMBL" id="CP084204">
    <property type="protein sequence ID" value="UZX22380.1"/>
    <property type="molecule type" value="Genomic_DNA"/>
</dbReference>
<dbReference type="RefSeq" id="WP_190101794.1">
    <property type="nucleotide sequence ID" value="NZ_BMUH01000001.1"/>
</dbReference>
<organism evidence="2 3">
    <name type="scientific">Streptomyces tanashiensis</name>
    <dbReference type="NCBI Taxonomy" id="67367"/>
    <lineage>
        <taxon>Bacteria</taxon>
        <taxon>Bacillati</taxon>
        <taxon>Actinomycetota</taxon>
        <taxon>Actinomycetes</taxon>
        <taxon>Kitasatosporales</taxon>
        <taxon>Streptomycetaceae</taxon>
        <taxon>Streptomyces</taxon>
    </lineage>
</organism>